<keyword evidence="3" id="KW-0255">Endonuclease</keyword>
<dbReference type="PANTHER" id="PTHR11200:SF286">
    <property type="entry name" value="5-PHOSPHATASE, PUTATIVE (AFU_ORTHOLOGUE AFUA_5G07600)-RELATED"/>
    <property type="match status" value="1"/>
</dbReference>
<evidence type="ECO:0000259" key="2">
    <source>
        <dbReference type="SMART" id="SM00128"/>
    </source>
</evidence>
<dbReference type="InterPro" id="IPR000300">
    <property type="entry name" value="IPPc"/>
</dbReference>
<dbReference type="GO" id="GO:0004439">
    <property type="term" value="F:phosphatidylinositol-4,5-bisphosphate 5-phosphatase activity"/>
    <property type="evidence" value="ECO:0007669"/>
    <property type="project" value="TreeGrafter"/>
</dbReference>
<evidence type="ECO:0000256" key="1">
    <source>
        <dbReference type="SAM" id="Phobius"/>
    </source>
</evidence>
<evidence type="ECO:0000313" key="3">
    <source>
        <dbReference type="EMBL" id="KAG6376478.1"/>
    </source>
</evidence>
<reference evidence="3" key="1">
    <citation type="submission" date="2021-03" db="EMBL/GenBank/DDBJ databases">
        <title>Evolutionary innovations through gain and loss of genes in the ectomycorrhizal Boletales.</title>
        <authorList>
            <person name="Wu G."/>
            <person name="Miyauchi S."/>
            <person name="Morin E."/>
            <person name="Yang Z.-L."/>
            <person name="Xu J."/>
            <person name="Martin F.M."/>
        </authorList>
    </citation>
    <scope>NUCLEOTIDE SEQUENCE</scope>
    <source>
        <strain evidence="3">BR01</strain>
    </source>
</reference>
<feature type="domain" description="Inositol polyphosphate-related phosphatase" evidence="2">
    <location>
        <begin position="6"/>
        <end position="372"/>
    </location>
</feature>
<keyword evidence="3" id="KW-0378">Hydrolase</keyword>
<organism evidence="3 4">
    <name type="scientific">Boletus reticuloceps</name>
    <dbReference type="NCBI Taxonomy" id="495285"/>
    <lineage>
        <taxon>Eukaryota</taxon>
        <taxon>Fungi</taxon>
        <taxon>Dikarya</taxon>
        <taxon>Basidiomycota</taxon>
        <taxon>Agaricomycotina</taxon>
        <taxon>Agaricomycetes</taxon>
        <taxon>Agaricomycetidae</taxon>
        <taxon>Boletales</taxon>
        <taxon>Boletineae</taxon>
        <taxon>Boletaceae</taxon>
        <taxon>Boletoideae</taxon>
        <taxon>Boletus</taxon>
    </lineage>
</organism>
<dbReference type="Pfam" id="PF22669">
    <property type="entry name" value="Exo_endo_phos2"/>
    <property type="match status" value="1"/>
</dbReference>
<dbReference type="AlphaFoldDB" id="A0A8I3A956"/>
<evidence type="ECO:0000313" key="4">
    <source>
        <dbReference type="Proteomes" id="UP000683000"/>
    </source>
</evidence>
<proteinExistence type="predicted"/>
<dbReference type="Gene3D" id="3.60.10.10">
    <property type="entry name" value="Endonuclease/exonuclease/phosphatase"/>
    <property type="match status" value="1"/>
</dbReference>
<dbReference type="SMART" id="SM00128">
    <property type="entry name" value="IPPc"/>
    <property type="match status" value="1"/>
</dbReference>
<dbReference type="Proteomes" id="UP000683000">
    <property type="component" value="Unassembled WGS sequence"/>
</dbReference>
<dbReference type="InterPro" id="IPR046985">
    <property type="entry name" value="IP5"/>
</dbReference>
<protein>
    <submittedName>
        <fullName evidence="3">Endonuclease/exonuclease/phosphatase</fullName>
    </submittedName>
</protein>
<sequence>MGDMNERLLVQIGSYNTNLQSGAGLPQDLVDWLAPTFHVSSFLSKEQRAPDIVAIGFQELLPLHLGRMSHTSHPYKHGSDNRLVSNIVAGRSKSVIDERDVHIRTQIEAHAPNKESYSLVAKVVNVGVALLVYAKDDAIARRVCDVQAQWTGSGPAYMGNKGAVGIRFRVADRGSKAGEVFTFVCAHLTAHETHLKHRIADYHHIVRTLLFPAPPSFPDQPLTTMYTTSHLFFLGDLNFRVSVPPSHPLRTASRREEALTMLTDEKTRETLKEYDQLINEHRNGRVFIGLREAPFWTFKCTYKYVLGEIDKYHMGRTPSWTDRILYTTYTDSPTTPDKSEINNILYTSVPSYVMSDHKPVVSLLLLPAPRMSPVGSPSTPTEAVPPSTPPCLRLPSTYTPTPDPLATIKKYTGRILDRIVGYAWWLLIILGAGSSVVGIFNFLCVYASWKWLGRWWWGSSNGSGASTIIDAA</sequence>
<feature type="transmembrane region" description="Helical" evidence="1">
    <location>
        <begin position="422"/>
        <end position="449"/>
    </location>
</feature>
<dbReference type="EMBL" id="JAGFBS010000012">
    <property type="protein sequence ID" value="KAG6376478.1"/>
    <property type="molecule type" value="Genomic_DNA"/>
</dbReference>
<name>A0A8I3A956_9AGAM</name>
<gene>
    <name evidence="3" type="ORF">JVT61DRAFT_2471</name>
</gene>
<dbReference type="GO" id="GO:0004519">
    <property type="term" value="F:endonuclease activity"/>
    <property type="evidence" value="ECO:0007669"/>
    <property type="project" value="UniProtKB-KW"/>
</dbReference>
<keyword evidence="3" id="KW-0540">Nuclease</keyword>
<dbReference type="PANTHER" id="PTHR11200">
    <property type="entry name" value="INOSITOL 5-PHOSPHATASE"/>
    <property type="match status" value="1"/>
</dbReference>
<dbReference type="InterPro" id="IPR036691">
    <property type="entry name" value="Endo/exonu/phosph_ase_sf"/>
</dbReference>
<keyword evidence="1" id="KW-0812">Transmembrane</keyword>
<accession>A0A8I3A956</accession>
<keyword evidence="4" id="KW-1185">Reference proteome</keyword>
<keyword evidence="3" id="KW-0269">Exonuclease</keyword>
<keyword evidence="1" id="KW-0472">Membrane</keyword>
<comment type="caution">
    <text evidence="3">The sequence shown here is derived from an EMBL/GenBank/DDBJ whole genome shotgun (WGS) entry which is preliminary data.</text>
</comment>
<dbReference type="SUPFAM" id="SSF56219">
    <property type="entry name" value="DNase I-like"/>
    <property type="match status" value="1"/>
</dbReference>
<keyword evidence="1" id="KW-1133">Transmembrane helix</keyword>
<dbReference type="GO" id="GO:0046856">
    <property type="term" value="P:phosphatidylinositol dephosphorylation"/>
    <property type="evidence" value="ECO:0007669"/>
    <property type="project" value="InterPro"/>
</dbReference>
<dbReference type="GO" id="GO:0004527">
    <property type="term" value="F:exonuclease activity"/>
    <property type="evidence" value="ECO:0007669"/>
    <property type="project" value="UniProtKB-KW"/>
</dbReference>
<dbReference type="OrthoDB" id="62798at2759"/>